<dbReference type="OrthoDB" id="9806903at2"/>
<comment type="similarity">
    <text evidence="1">Belongs to the CbxX/CfxQ family.</text>
</comment>
<dbReference type="InterPro" id="IPR050773">
    <property type="entry name" value="CbxX/CfxQ_RuBisCO_ESX"/>
</dbReference>
<dbReference type="Pfam" id="PF17866">
    <property type="entry name" value="AAA_lid_6"/>
    <property type="match status" value="1"/>
</dbReference>
<dbReference type="STRING" id="320771.Cflav_PD4011"/>
<name>B9XGS1_PEDPL</name>
<evidence type="ECO:0000256" key="1">
    <source>
        <dbReference type="ARBA" id="ARBA00010378"/>
    </source>
</evidence>
<dbReference type="AlphaFoldDB" id="B9XGS1"/>
<gene>
    <name evidence="6" type="ORF">Cflav_PD4011</name>
</gene>
<proteinExistence type="inferred from homology"/>
<comment type="caution">
    <text evidence="6">The sequence shown here is derived from an EMBL/GenBank/DDBJ whole genome shotgun (WGS) entry which is preliminary data.</text>
</comment>
<dbReference type="GO" id="GO:0016887">
    <property type="term" value="F:ATP hydrolysis activity"/>
    <property type="evidence" value="ECO:0007669"/>
    <property type="project" value="InterPro"/>
</dbReference>
<keyword evidence="2" id="KW-0547">Nucleotide-binding</keyword>
<feature type="domain" description="AAA+ ATPase" evidence="5">
    <location>
        <begin position="396"/>
        <end position="532"/>
    </location>
</feature>
<evidence type="ECO:0000313" key="7">
    <source>
        <dbReference type="Proteomes" id="UP000003688"/>
    </source>
</evidence>
<dbReference type="InterPro" id="IPR041627">
    <property type="entry name" value="AAA_lid_6"/>
</dbReference>
<dbReference type="PRINTS" id="PR00819">
    <property type="entry name" value="CBXCFQXSUPER"/>
</dbReference>
<dbReference type="SUPFAM" id="SSF52540">
    <property type="entry name" value="P-loop containing nucleoside triphosphate hydrolases"/>
    <property type="match status" value="1"/>
</dbReference>
<sequence length="642" mass="71893">MERNPQSRSDENKVRQRLEECLHHAHELEQATRAPASLPRTDEPARMSVPLHESLLPGSVLTTLFRNPKTDRTITFKREELTELDAMTSDYLLNYYQSLSLFTGDDAERLRACLDASVRRHYQLLRHSDWRAHVFGYEVAHEVALLRALLQLRLLIECAEILTPPLLTVKCIGEEEFDLIDDLHSLNRLLVFSLWGRLMEGASELLAYGSLSICISGLAARLDEAQALFESGYAASNGDPDVFLGWLGKGGGRKAMDQVRNILRQADKQGIHEILALYTRHALDLGLQPVAVEFVRQTLQSFAATLSNLDGRISEAERRRTAVLTAQFTEVSRNYAVDFAARAADPGVSEEDLNTILKELDAMVGLESVKTEVRRAANFARMQVVRRQQGLPTVRASLHSVFFGNPGTGKTTVARFMGRIYKSLGLLRRGHVIECDRGRLVAEYVGQTAVRTHAAIDAALDGILFIDEAYALAGRGAEDFGSEAIETLIKRMEDDRDRLIVIVAGYTRPMEQFIASNPGLESRFTNYLKFPDYQPAELQEIFHRMAAQSGLVCSPEAEKQAQQVFENLYARRNEQFGNAREMRNFFETAVRNQSSRLVASSRFDREALTSLLPEDLPTDFGNTIPAPSEIKPSASRIAPRPG</sequence>
<dbReference type="Gene3D" id="3.40.50.300">
    <property type="entry name" value="P-loop containing nucleotide triphosphate hydrolases"/>
    <property type="match status" value="1"/>
</dbReference>
<accession>B9XGS1</accession>
<reference evidence="6 7" key="1">
    <citation type="journal article" date="2011" name="J. Bacteriol.">
        <title>Genome sequence of 'Pedosphaera parvula' Ellin514, an aerobic Verrucomicrobial isolate from pasture soil.</title>
        <authorList>
            <person name="Kant R."/>
            <person name="van Passel M.W."/>
            <person name="Sangwan P."/>
            <person name="Palva A."/>
            <person name="Lucas S."/>
            <person name="Copeland A."/>
            <person name="Lapidus A."/>
            <person name="Glavina Del Rio T."/>
            <person name="Dalin E."/>
            <person name="Tice H."/>
            <person name="Bruce D."/>
            <person name="Goodwin L."/>
            <person name="Pitluck S."/>
            <person name="Chertkov O."/>
            <person name="Larimer F.W."/>
            <person name="Land M.L."/>
            <person name="Hauser L."/>
            <person name="Brettin T.S."/>
            <person name="Detter J.C."/>
            <person name="Han S."/>
            <person name="de Vos W.M."/>
            <person name="Janssen P.H."/>
            <person name="Smidt H."/>
        </authorList>
    </citation>
    <scope>NUCLEOTIDE SEQUENCE [LARGE SCALE GENOMIC DNA]</scope>
    <source>
        <strain evidence="6 7">Ellin514</strain>
    </source>
</reference>
<dbReference type="GO" id="GO:0005524">
    <property type="term" value="F:ATP binding"/>
    <property type="evidence" value="ECO:0007669"/>
    <property type="project" value="UniProtKB-KW"/>
</dbReference>
<keyword evidence="7" id="KW-1185">Reference proteome</keyword>
<dbReference type="InterPro" id="IPR027417">
    <property type="entry name" value="P-loop_NTPase"/>
</dbReference>
<evidence type="ECO:0000256" key="3">
    <source>
        <dbReference type="ARBA" id="ARBA00022840"/>
    </source>
</evidence>
<evidence type="ECO:0000259" key="5">
    <source>
        <dbReference type="SMART" id="SM00382"/>
    </source>
</evidence>
<dbReference type="CDD" id="cd00009">
    <property type="entry name" value="AAA"/>
    <property type="match status" value="1"/>
</dbReference>
<dbReference type="Gene3D" id="1.10.8.60">
    <property type="match status" value="1"/>
</dbReference>
<dbReference type="InterPro" id="IPR003959">
    <property type="entry name" value="ATPase_AAA_core"/>
</dbReference>
<organism evidence="6 7">
    <name type="scientific">Pedosphaera parvula (strain Ellin514)</name>
    <dbReference type="NCBI Taxonomy" id="320771"/>
    <lineage>
        <taxon>Bacteria</taxon>
        <taxon>Pseudomonadati</taxon>
        <taxon>Verrucomicrobiota</taxon>
        <taxon>Pedosphaerae</taxon>
        <taxon>Pedosphaerales</taxon>
        <taxon>Pedosphaeraceae</taxon>
        <taxon>Pedosphaera</taxon>
    </lineage>
</organism>
<dbReference type="PANTHER" id="PTHR43392:SF2">
    <property type="entry name" value="AAA-TYPE ATPASE FAMILY PROTEIN _ ANKYRIN REPEAT FAMILY PROTEIN"/>
    <property type="match status" value="1"/>
</dbReference>
<evidence type="ECO:0000256" key="2">
    <source>
        <dbReference type="ARBA" id="ARBA00022741"/>
    </source>
</evidence>
<dbReference type="InterPro" id="IPR000641">
    <property type="entry name" value="CbxX/CfxQ"/>
</dbReference>
<dbReference type="PANTHER" id="PTHR43392">
    <property type="entry name" value="AAA-TYPE ATPASE FAMILY PROTEIN / ANKYRIN REPEAT FAMILY PROTEIN"/>
    <property type="match status" value="1"/>
</dbReference>
<dbReference type="RefSeq" id="WP_007415017.1">
    <property type="nucleotide sequence ID" value="NZ_ABOX02000013.1"/>
</dbReference>
<evidence type="ECO:0000256" key="4">
    <source>
        <dbReference type="SAM" id="MobiDB-lite"/>
    </source>
</evidence>
<dbReference type="SMART" id="SM00382">
    <property type="entry name" value="AAA"/>
    <property type="match status" value="1"/>
</dbReference>
<protein>
    <submittedName>
        <fullName evidence="6">AAA ATPase central domain protein</fullName>
    </submittedName>
</protein>
<dbReference type="EMBL" id="ABOX02000013">
    <property type="protein sequence ID" value="EEF60842.1"/>
    <property type="molecule type" value="Genomic_DNA"/>
</dbReference>
<dbReference type="FunFam" id="3.40.50.300:FF:000216">
    <property type="entry name" value="Type VII secretion ATPase EccA"/>
    <property type="match status" value="1"/>
</dbReference>
<evidence type="ECO:0000313" key="6">
    <source>
        <dbReference type="EMBL" id="EEF60842.1"/>
    </source>
</evidence>
<dbReference type="Proteomes" id="UP000003688">
    <property type="component" value="Unassembled WGS sequence"/>
</dbReference>
<dbReference type="InterPro" id="IPR003593">
    <property type="entry name" value="AAA+_ATPase"/>
</dbReference>
<dbReference type="Pfam" id="PF00004">
    <property type="entry name" value="AAA"/>
    <property type="match status" value="1"/>
</dbReference>
<feature type="region of interest" description="Disordered" evidence="4">
    <location>
        <begin position="618"/>
        <end position="642"/>
    </location>
</feature>
<keyword evidence="3" id="KW-0067">ATP-binding</keyword>